<keyword evidence="5 7" id="KW-0472">Membrane</keyword>
<dbReference type="PANTHER" id="PTHR30619">
    <property type="entry name" value="DNA INTERNALIZATION/COMPETENCE PROTEIN COMEC/REC2"/>
    <property type="match status" value="1"/>
</dbReference>
<evidence type="ECO:0000313" key="10">
    <source>
        <dbReference type="Proteomes" id="UP000002505"/>
    </source>
</evidence>
<feature type="region of interest" description="Disordered" evidence="6">
    <location>
        <begin position="1"/>
        <end position="114"/>
    </location>
</feature>
<feature type="transmembrane region" description="Helical" evidence="7">
    <location>
        <begin position="565"/>
        <end position="586"/>
    </location>
</feature>
<comment type="subcellular location">
    <subcellularLocation>
        <location evidence="1">Cell membrane</location>
        <topology evidence="1">Multi-pass membrane protein</topology>
    </subcellularLocation>
</comment>
<sequence length="710" mass="71841">MPVAEDGRGGAPSPGQGPPSPWSRFVESAVRGATEGAAPGEAGGTAGPGQSGSDGGHGPAPAGRKTSTVAGRSKSALRAARQRAVGDARRRLGITDRGASAGESGLSGGGAGPRKRTDVRLALPAVLVWGAAVAGLWLAPATLLGLCIALLVLAAACLMLLRGSRTRRNWPAGGGSWSGRRPARRSFLATTAVGLLLAVAAAAHSSVASSQRFEGPLAEAVAAGKSVVAVLEVGGAPRPLPTPGQSGPSARWSVAVWTREVSTGGVVLRTRAQLIVTGGNEWAGLVPGQTVRAAGKLRPPDPGRPETGGMAAATAPDLRGGGRGMEATAKDLRAQYVAASAFLPSDAAGLLPGMVTGDTSALDEGLANAMKTVGMTHLTAVSGANCSLVLGALLAACRRLRLARVPAAGAALTGLGLFVVLVGPDASVLRAALMGAVGIAALAGGRTGRGLSFLCLAVIALLLLDPALGGSFGFLLSVLATLGIILLGRRIMDWTPAAVPRWAAAAVAVPLSAQMLCGPVIVLLQPQFATFALLANVAAAPLVAPVTLLGTAAVPLLVAAPWMAVALIAVAGSFSVGVAATAWFFARLPGSTLPWPEGIPGLLTMAVLSALTLAAVWAVARPRSVIALVLRCHRRVVRILWFMESRSGVARRPHGQTSSATGPIANSFAVRPGRGRLEFPTHLSGRNPPWLLRKSAEPARRRRIRRPGGT</sequence>
<evidence type="ECO:0000256" key="2">
    <source>
        <dbReference type="ARBA" id="ARBA00022475"/>
    </source>
</evidence>
<dbReference type="STRING" id="452863.Achl_1981"/>
<dbReference type="GO" id="GO:0005886">
    <property type="term" value="C:plasma membrane"/>
    <property type="evidence" value="ECO:0007669"/>
    <property type="project" value="UniProtKB-SubCell"/>
</dbReference>
<dbReference type="KEGG" id="ach:Achl_1981"/>
<feature type="transmembrane region" description="Helical" evidence="7">
    <location>
        <begin position="402"/>
        <end position="422"/>
    </location>
</feature>
<gene>
    <name evidence="9" type="ordered locus">Achl_1981</name>
</gene>
<feature type="transmembrane region" description="Helical" evidence="7">
    <location>
        <begin position="598"/>
        <end position="620"/>
    </location>
</feature>
<feature type="compositionally biased region" description="Gly residues" evidence="6">
    <location>
        <begin position="41"/>
        <end position="58"/>
    </location>
</feature>
<dbReference type="AlphaFoldDB" id="B8H8S7"/>
<keyword evidence="2" id="KW-1003">Cell membrane</keyword>
<evidence type="ECO:0000259" key="8">
    <source>
        <dbReference type="Pfam" id="PF03772"/>
    </source>
</evidence>
<evidence type="ECO:0000256" key="1">
    <source>
        <dbReference type="ARBA" id="ARBA00004651"/>
    </source>
</evidence>
<evidence type="ECO:0000256" key="7">
    <source>
        <dbReference type="SAM" id="Phobius"/>
    </source>
</evidence>
<organism evidence="9 10">
    <name type="scientific">Pseudarthrobacter chlorophenolicus (strain ATCC 700700 / DSM 12829 / CIP 107037 / JCM 12360 / KCTC 9906 / NCIMB 13794 / A6)</name>
    <name type="common">Arthrobacter chlorophenolicus</name>
    <dbReference type="NCBI Taxonomy" id="452863"/>
    <lineage>
        <taxon>Bacteria</taxon>
        <taxon>Bacillati</taxon>
        <taxon>Actinomycetota</taxon>
        <taxon>Actinomycetes</taxon>
        <taxon>Micrococcales</taxon>
        <taxon>Micrococcaceae</taxon>
        <taxon>Pseudarthrobacter</taxon>
    </lineage>
</organism>
<keyword evidence="10" id="KW-1185">Reference proteome</keyword>
<dbReference type="Pfam" id="PF03772">
    <property type="entry name" value="Competence"/>
    <property type="match status" value="1"/>
</dbReference>
<dbReference type="OrthoDB" id="7177610at2"/>
<feature type="transmembrane region" description="Helical" evidence="7">
    <location>
        <begin position="143"/>
        <end position="161"/>
    </location>
</feature>
<feature type="domain" description="ComEC/Rec2-related protein" evidence="8">
    <location>
        <begin position="354"/>
        <end position="618"/>
    </location>
</feature>
<feature type="compositionally biased region" description="Basic and acidic residues" evidence="6">
    <location>
        <begin position="84"/>
        <end position="94"/>
    </location>
</feature>
<feature type="transmembrane region" description="Helical" evidence="7">
    <location>
        <begin position="531"/>
        <end position="558"/>
    </location>
</feature>
<dbReference type="InterPro" id="IPR052159">
    <property type="entry name" value="Competence_DNA_uptake"/>
</dbReference>
<dbReference type="InterPro" id="IPR004477">
    <property type="entry name" value="ComEC_N"/>
</dbReference>
<accession>B8H8S7</accession>
<keyword evidence="4 7" id="KW-1133">Transmembrane helix</keyword>
<evidence type="ECO:0000256" key="5">
    <source>
        <dbReference type="ARBA" id="ARBA00023136"/>
    </source>
</evidence>
<evidence type="ECO:0000313" key="9">
    <source>
        <dbReference type="EMBL" id="ACL39955.1"/>
    </source>
</evidence>
<evidence type="ECO:0000256" key="4">
    <source>
        <dbReference type="ARBA" id="ARBA00022989"/>
    </source>
</evidence>
<dbReference type="HOGENOM" id="CLU_010363_8_2_11"/>
<feature type="transmembrane region" description="Helical" evidence="7">
    <location>
        <begin position="121"/>
        <end position="137"/>
    </location>
</feature>
<keyword evidence="3 7" id="KW-0812">Transmembrane</keyword>
<feature type="region of interest" description="Disordered" evidence="6">
    <location>
        <begin position="293"/>
        <end position="322"/>
    </location>
</feature>
<dbReference type="NCBIfam" id="TIGR00360">
    <property type="entry name" value="ComEC_N-term"/>
    <property type="match status" value="1"/>
</dbReference>
<dbReference type="EMBL" id="CP001341">
    <property type="protein sequence ID" value="ACL39955.1"/>
    <property type="molecule type" value="Genomic_DNA"/>
</dbReference>
<evidence type="ECO:0000256" key="6">
    <source>
        <dbReference type="SAM" id="MobiDB-lite"/>
    </source>
</evidence>
<feature type="transmembrane region" description="Helical" evidence="7">
    <location>
        <begin position="474"/>
        <end position="492"/>
    </location>
</feature>
<dbReference type="eggNOG" id="COG0658">
    <property type="taxonomic scope" value="Bacteria"/>
</dbReference>
<feature type="transmembrane region" description="Helical" evidence="7">
    <location>
        <begin position="504"/>
        <end position="525"/>
    </location>
</feature>
<name>B8H8S7_PSECP</name>
<protein>
    <submittedName>
        <fullName evidence="9">ComEC/Rec2-related protein</fullName>
    </submittedName>
</protein>
<dbReference type="PANTHER" id="PTHR30619:SF7">
    <property type="entry name" value="BETA-LACTAMASE DOMAIN PROTEIN"/>
    <property type="match status" value="1"/>
</dbReference>
<evidence type="ECO:0000256" key="3">
    <source>
        <dbReference type="ARBA" id="ARBA00022692"/>
    </source>
</evidence>
<dbReference type="Proteomes" id="UP000002505">
    <property type="component" value="Chromosome"/>
</dbReference>
<feature type="transmembrane region" description="Helical" evidence="7">
    <location>
        <begin position="187"/>
        <end position="207"/>
    </location>
</feature>
<feature type="transmembrane region" description="Helical" evidence="7">
    <location>
        <begin position="375"/>
        <end position="395"/>
    </location>
</feature>
<reference evidence="9" key="1">
    <citation type="submission" date="2009-01" db="EMBL/GenBank/DDBJ databases">
        <title>Complete sequence of chromosome of Arthrobacter chlorophenolicus A6.</title>
        <authorList>
            <consortium name="US DOE Joint Genome Institute"/>
            <person name="Lucas S."/>
            <person name="Copeland A."/>
            <person name="Lapidus A."/>
            <person name="Glavina del Rio T."/>
            <person name="Tice H."/>
            <person name="Bruce D."/>
            <person name="Goodwin L."/>
            <person name="Pitluck S."/>
            <person name="Goltsman E."/>
            <person name="Clum A."/>
            <person name="Larimer F."/>
            <person name="Land M."/>
            <person name="Hauser L."/>
            <person name="Kyrpides N."/>
            <person name="Mikhailova N."/>
            <person name="Jansson J."/>
            <person name="Richardson P."/>
        </authorList>
    </citation>
    <scope>NUCLEOTIDE SEQUENCE [LARGE SCALE GENOMIC DNA]</scope>
    <source>
        <strain evidence="9">A6</strain>
    </source>
</reference>
<proteinExistence type="predicted"/>